<dbReference type="Proteomes" id="UP000265520">
    <property type="component" value="Unassembled WGS sequence"/>
</dbReference>
<accession>A0A392NFL0</accession>
<dbReference type="AlphaFoldDB" id="A0A392NFL0"/>
<comment type="caution">
    <text evidence="1">The sequence shown here is derived from an EMBL/GenBank/DDBJ whole genome shotgun (WGS) entry which is preliminary data.</text>
</comment>
<reference evidence="1 2" key="1">
    <citation type="journal article" date="2018" name="Front. Plant Sci.">
        <title>Red Clover (Trifolium pratense) and Zigzag Clover (T. medium) - A Picture of Genomic Similarities and Differences.</title>
        <authorList>
            <person name="Dluhosova J."/>
            <person name="Istvanek J."/>
            <person name="Nedelnik J."/>
            <person name="Repkova J."/>
        </authorList>
    </citation>
    <scope>NUCLEOTIDE SEQUENCE [LARGE SCALE GENOMIC DNA]</scope>
    <source>
        <strain evidence="2">cv. 10/8</strain>
        <tissue evidence="1">Leaf</tissue>
    </source>
</reference>
<evidence type="ECO:0000313" key="1">
    <source>
        <dbReference type="EMBL" id="MCH98646.1"/>
    </source>
</evidence>
<keyword evidence="2" id="KW-1185">Reference proteome</keyword>
<evidence type="ECO:0000313" key="2">
    <source>
        <dbReference type="Proteomes" id="UP000265520"/>
    </source>
</evidence>
<protein>
    <submittedName>
        <fullName evidence="1">Pentatricopeptide repeat-containing protein mitochondrial-like</fullName>
    </submittedName>
</protein>
<proteinExistence type="predicted"/>
<organism evidence="1 2">
    <name type="scientific">Trifolium medium</name>
    <dbReference type="NCBI Taxonomy" id="97028"/>
    <lineage>
        <taxon>Eukaryota</taxon>
        <taxon>Viridiplantae</taxon>
        <taxon>Streptophyta</taxon>
        <taxon>Embryophyta</taxon>
        <taxon>Tracheophyta</taxon>
        <taxon>Spermatophyta</taxon>
        <taxon>Magnoliopsida</taxon>
        <taxon>eudicotyledons</taxon>
        <taxon>Gunneridae</taxon>
        <taxon>Pentapetalae</taxon>
        <taxon>rosids</taxon>
        <taxon>fabids</taxon>
        <taxon>Fabales</taxon>
        <taxon>Fabaceae</taxon>
        <taxon>Papilionoideae</taxon>
        <taxon>50 kb inversion clade</taxon>
        <taxon>NPAAA clade</taxon>
        <taxon>Hologalegina</taxon>
        <taxon>IRL clade</taxon>
        <taxon>Trifolieae</taxon>
        <taxon>Trifolium</taxon>
    </lineage>
</organism>
<sequence length="77" mass="8656">MDQHDEAAGLRKEIDNVGIQKPPGWSYVEMNGTLHKFVADDKSHPEAKTTELMLRDINTGLKYIGHISASKMVFDID</sequence>
<name>A0A392NFL0_9FABA</name>
<dbReference type="EMBL" id="LXQA010038180">
    <property type="protein sequence ID" value="MCH98646.1"/>
    <property type="molecule type" value="Genomic_DNA"/>
</dbReference>